<dbReference type="SUPFAM" id="SSF53649">
    <property type="entry name" value="Alkaline phosphatase-like"/>
    <property type="match status" value="1"/>
</dbReference>
<dbReference type="GO" id="GO:0005886">
    <property type="term" value="C:plasma membrane"/>
    <property type="evidence" value="ECO:0007669"/>
    <property type="project" value="UniProtKB-SubCell"/>
</dbReference>
<evidence type="ECO:0000256" key="5">
    <source>
        <dbReference type="ARBA" id="ARBA00022622"/>
    </source>
</evidence>
<comment type="subcellular location">
    <subcellularLocation>
        <location evidence="1">Cell membrane</location>
        <topology evidence="1">Lipid-anchor</topology>
        <topology evidence="1">GPI-anchor</topology>
    </subcellularLocation>
</comment>
<evidence type="ECO:0000313" key="19">
    <source>
        <dbReference type="Proteomes" id="UP000007798"/>
    </source>
</evidence>
<organism evidence="18 19">
    <name type="scientific">Drosophila willistoni</name>
    <name type="common">Fruit fly</name>
    <dbReference type="NCBI Taxonomy" id="7260"/>
    <lineage>
        <taxon>Eukaryota</taxon>
        <taxon>Metazoa</taxon>
        <taxon>Ecdysozoa</taxon>
        <taxon>Arthropoda</taxon>
        <taxon>Hexapoda</taxon>
        <taxon>Insecta</taxon>
        <taxon>Pterygota</taxon>
        <taxon>Neoptera</taxon>
        <taxon>Endopterygota</taxon>
        <taxon>Diptera</taxon>
        <taxon>Brachycera</taxon>
        <taxon>Muscomorpha</taxon>
        <taxon>Ephydroidea</taxon>
        <taxon>Drosophilidae</taxon>
        <taxon>Drosophila</taxon>
        <taxon>Sophophora</taxon>
    </lineage>
</organism>
<evidence type="ECO:0000256" key="1">
    <source>
        <dbReference type="ARBA" id="ARBA00004609"/>
    </source>
</evidence>
<evidence type="ECO:0000256" key="4">
    <source>
        <dbReference type="ARBA" id="ARBA00022475"/>
    </source>
</evidence>
<dbReference type="EMBL" id="CH964232">
    <property type="protein sequence ID" value="EDW81229.1"/>
    <property type="molecule type" value="Genomic_DNA"/>
</dbReference>
<dbReference type="PRINTS" id="PR00113">
    <property type="entry name" value="ALKPHPHTASE"/>
</dbReference>
<dbReference type="InterPro" id="IPR018299">
    <property type="entry name" value="Alkaline_phosphatase_AS"/>
</dbReference>
<keyword evidence="6 14" id="KW-0479">Metal-binding</keyword>
<feature type="binding site" evidence="14">
    <location>
        <position position="199"/>
    </location>
    <ligand>
        <name>Mg(2+)</name>
        <dbReference type="ChEBI" id="CHEBI:18420"/>
    </ligand>
</feature>
<dbReference type="Pfam" id="PF00245">
    <property type="entry name" value="Alk_phosphatase"/>
    <property type="match status" value="1"/>
</dbReference>
<dbReference type="FunCoup" id="B4NBR5">
    <property type="interactions" value="146"/>
</dbReference>
<gene>
    <name evidence="18" type="primary">Dwil\GK11139</name>
    <name evidence="18" type="ORF">Dwil_GK11139</name>
</gene>
<keyword evidence="4" id="KW-1003">Cell membrane</keyword>
<feature type="chain" id="PRO_5002816053" description="Alkaline phosphatase" evidence="17">
    <location>
        <begin position="24"/>
        <end position="529"/>
    </location>
</feature>
<dbReference type="HOGENOM" id="CLU_008539_4_0_1"/>
<evidence type="ECO:0000256" key="16">
    <source>
        <dbReference type="RuleBase" id="RU003947"/>
    </source>
</evidence>
<keyword evidence="12" id="KW-0449">Lipoprotein</keyword>
<feature type="binding site" evidence="14">
    <location>
        <position position="353"/>
    </location>
    <ligand>
        <name>Zn(2+)</name>
        <dbReference type="ChEBI" id="CHEBI:29105"/>
        <label>1</label>
    </ligand>
</feature>
<dbReference type="eggNOG" id="KOG4126">
    <property type="taxonomic scope" value="Eukaryota"/>
</dbReference>
<dbReference type="FunFam" id="3.40.720.10:FF:000008">
    <property type="entry name" value="Alkaline phosphatase"/>
    <property type="match status" value="1"/>
</dbReference>
<evidence type="ECO:0000256" key="2">
    <source>
        <dbReference type="ARBA" id="ARBA00005984"/>
    </source>
</evidence>
<feature type="binding site" evidence="14">
    <location>
        <position position="399"/>
    </location>
    <ligand>
        <name>Zn(2+)</name>
        <dbReference type="ChEBI" id="CHEBI:29105"/>
        <label>2</label>
    </ligand>
</feature>
<reference evidence="18 19" key="1">
    <citation type="journal article" date="2007" name="Nature">
        <title>Evolution of genes and genomes on the Drosophila phylogeny.</title>
        <authorList>
            <consortium name="Drosophila 12 Genomes Consortium"/>
            <person name="Clark A.G."/>
            <person name="Eisen M.B."/>
            <person name="Smith D.R."/>
            <person name="Bergman C.M."/>
            <person name="Oliver B."/>
            <person name="Markow T.A."/>
            <person name="Kaufman T.C."/>
            <person name="Kellis M."/>
            <person name="Gelbart W."/>
            <person name="Iyer V.N."/>
            <person name="Pollard D.A."/>
            <person name="Sackton T.B."/>
            <person name="Larracuente A.M."/>
            <person name="Singh N.D."/>
            <person name="Abad J.P."/>
            <person name="Abt D.N."/>
            <person name="Adryan B."/>
            <person name="Aguade M."/>
            <person name="Akashi H."/>
            <person name="Anderson W.W."/>
            <person name="Aquadro C.F."/>
            <person name="Ardell D.H."/>
            <person name="Arguello R."/>
            <person name="Artieri C.G."/>
            <person name="Barbash D.A."/>
            <person name="Barker D."/>
            <person name="Barsanti P."/>
            <person name="Batterham P."/>
            <person name="Batzoglou S."/>
            <person name="Begun D."/>
            <person name="Bhutkar A."/>
            <person name="Blanco E."/>
            <person name="Bosak S.A."/>
            <person name="Bradley R.K."/>
            <person name="Brand A.D."/>
            <person name="Brent M.R."/>
            <person name="Brooks A.N."/>
            <person name="Brown R.H."/>
            <person name="Butlin R.K."/>
            <person name="Caggese C."/>
            <person name="Calvi B.R."/>
            <person name="Bernardo de Carvalho A."/>
            <person name="Caspi A."/>
            <person name="Castrezana S."/>
            <person name="Celniker S.E."/>
            <person name="Chang J.L."/>
            <person name="Chapple C."/>
            <person name="Chatterji S."/>
            <person name="Chinwalla A."/>
            <person name="Civetta A."/>
            <person name="Clifton S.W."/>
            <person name="Comeron J.M."/>
            <person name="Costello J.C."/>
            <person name="Coyne J.A."/>
            <person name="Daub J."/>
            <person name="David R.G."/>
            <person name="Delcher A.L."/>
            <person name="Delehaunty K."/>
            <person name="Do C.B."/>
            <person name="Ebling H."/>
            <person name="Edwards K."/>
            <person name="Eickbush T."/>
            <person name="Evans J.D."/>
            <person name="Filipski A."/>
            <person name="Findeiss S."/>
            <person name="Freyhult E."/>
            <person name="Fulton L."/>
            <person name="Fulton R."/>
            <person name="Garcia A.C."/>
            <person name="Gardiner A."/>
            <person name="Garfield D.A."/>
            <person name="Garvin B.E."/>
            <person name="Gibson G."/>
            <person name="Gilbert D."/>
            <person name="Gnerre S."/>
            <person name="Godfrey J."/>
            <person name="Good R."/>
            <person name="Gotea V."/>
            <person name="Gravely B."/>
            <person name="Greenberg A.J."/>
            <person name="Griffiths-Jones S."/>
            <person name="Gross S."/>
            <person name="Guigo R."/>
            <person name="Gustafson E.A."/>
            <person name="Haerty W."/>
            <person name="Hahn M.W."/>
            <person name="Halligan D.L."/>
            <person name="Halpern A.L."/>
            <person name="Halter G.M."/>
            <person name="Han M.V."/>
            <person name="Heger A."/>
            <person name="Hillier L."/>
            <person name="Hinrichs A.S."/>
            <person name="Holmes I."/>
            <person name="Hoskins R.A."/>
            <person name="Hubisz M.J."/>
            <person name="Hultmark D."/>
            <person name="Huntley M.A."/>
            <person name="Jaffe D.B."/>
            <person name="Jagadeeshan S."/>
            <person name="Jeck W.R."/>
            <person name="Johnson J."/>
            <person name="Jones C.D."/>
            <person name="Jordan W.C."/>
            <person name="Karpen G.H."/>
            <person name="Kataoka E."/>
            <person name="Keightley P.D."/>
            <person name="Kheradpour P."/>
            <person name="Kirkness E.F."/>
            <person name="Koerich L.B."/>
            <person name="Kristiansen K."/>
            <person name="Kudrna D."/>
            <person name="Kulathinal R.J."/>
            <person name="Kumar S."/>
            <person name="Kwok R."/>
            <person name="Lander E."/>
            <person name="Langley C.H."/>
            <person name="Lapoint R."/>
            <person name="Lazzaro B.P."/>
            <person name="Lee S.J."/>
            <person name="Levesque L."/>
            <person name="Li R."/>
            <person name="Lin C.F."/>
            <person name="Lin M.F."/>
            <person name="Lindblad-Toh K."/>
            <person name="Llopart A."/>
            <person name="Long M."/>
            <person name="Low L."/>
            <person name="Lozovsky E."/>
            <person name="Lu J."/>
            <person name="Luo M."/>
            <person name="Machado C.A."/>
            <person name="Makalowski W."/>
            <person name="Marzo M."/>
            <person name="Matsuda M."/>
            <person name="Matzkin L."/>
            <person name="McAllister B."/>
            <person name="McBride C.S."/>
            <person name="McKernan B."/>
            <person name="McKernan K."/>
            <person name="Mendez-Lago M."/>
            <person name="Minx P."/>
            <person name="Mollenhauer M.U."/>
            <person name="Montooth K."/>
            <person name="Mount S.M."/>
            <person name="Mu X."/>
            <person name="Myers E."/>
            <person name="Negre B."/>
            <person name="Newfeld S."/>
            <person name="Nielsen R."/>
            <person name="Noor M.A."/>
            <person name="O'Grady P."/>
            <person name="Pachter L."/>
            <person name="Papaceit M."/>
            <person name="Parisi M.J."/>
            <person name="Parisi M."/>
            <person name="Parts L."/>
            <person name="Pedersen J.S."/>
            <person name="Pesole G."/>
            <person name="Phillippy A.M."/>
            <person name="Ponting C.P."/>
            <person name="Pop M."/>
            <person name="Porcelli D."/>
            <person name="Powell J.R."/>
            <person name="Prohaska S."/>
            <person name="Pruitt K."/>
            <person name="Puig M."/>
            <person name="Quesneville H."/>
            <person name="Ram K.R."/>
            <person name="Rand D."/>
            <person name="Rasmussen M.D."/>
            <person name="Reed L.K."/>
            <person name="Reenan R."/>
            <person name="Reily A."/>
            <person name="Remington K.A."/>
            <person name="Rieger T.T."/>
            <person name="Ritchie M.G."/>
            <person name="Robin C."/>
            <person name="Rogers Y.H."/>
            <person name="Rohde C."/>
            <person name="Rozas J."/>
            <person name="Rubenfield M.J."/>
            <person name="Ruiz A."/>
            <person name="Russo S."/>
            <person name="Salzberg S.L."/>
            <person name="Sanchez-Gracia A."/>
            <person name="Saranga D.J."/>
            <person name="Sato H."/>
            <person name="Schaeffer S.W."/>
            <person name="Schatz M.C."/>
            <person name="Schlenke T."/>
            <person name="Schwartz R."/>
            <person name="Segarra C."/>
            <person name="Singh R.S."/>
            <person name="Sirot L."/>
            <person name="Sirota M."/>
            <person name="Sisneros N.B."/>
            <person name="Smith C.D."/>
            <person name="Smith T.F."/>
            <person name="Spieth J."/>
            <person name="Stage D.E."/>
            <person name="Stark A."/>
            <person name="Stephan W."/>
            <person name="Strausberg R.L."/>
            <person name="Strempel S."/>
            <person name="Sturgill D."/>
            <person name="Sutton G."/>
            <person name="Sutton G.G."/>
            <person name="Tao W."/>
            <person name="Teichmann S."/>
            <person name="Tobari Y.N."/>
            <person name="Tomimura Y."/>
            <person name="Tsolas J.M."/>
            <person name="Valente V.L."/>
            <person name="Venter E."/>
            <person name="Venter J.C."/>
            <person name="Vicario S."/>
            <person name="Vieira F.G."/>
            <person name="Vilella A.J."/>
            <person name="Villasante A."/>
            <person name="Walenz B."/>
            <person name="Wang J."/>
            <person name="Wasserman M."/>
            <person name="Watts T."/>
            <person name="Wilson D."/>
            <person name="Wilson R.K."/>
            <person name="Wing R.A."/>
            <person name="Wolfner M.F."/>
            <person name="Wong A."/>
            <person name="Wong G.K."/>
            <person name="Wu C.I."/>
            <person name="Wu G."/>
            <person name="Yamamoto D."/>
            <person name="Yang H.P."/>
            <person name="Yang S.P."/>
            <person name="Yorke J.A."/>
            <person name="Yoshida K."/>
            <person name="Zdobnov E."/>
            <person name="Zhang P."/>
            <person name="Zhang Y."/>
            <person name="Zimin A.V."/>
            <person name="Baldwin J."/>
            <person name="Abdouelleil A."/>
            <person name="Abdulkadir J."/>
            <person name="Abebe A."/>
            <person name="Abera B."/>
            <person name="Abreu J."/>
            <person name="Acer S.C."/>
            <person name="Aftuck L."/>
            <person name="Alexander A."/>
            <person name="An P."/>
            <person name="Anderson E."/>
            <person name="Anderson S."/>
            <person name="Arachi H."/>
            <person name="Azer M."/>
            <person name="Bachantsang P."/>
            <person name="Barry A."/>
            <person name="Bayul T."/>
            <person name="Berlin A."/>
            <person name="Bessette D."/>
            <person name="Bloom T."/>
            <person name="Blye J."/>
            <person name="Boguslavskiy L."/>
            <person name="Bonnet C."/>
            <person name="Boukhgalter B."/>
            <person name="Bourzgui I."/>
            <person name="Brown A."/>
            <person name="Cahill P."/>
            <person name="Channer S."/>
            <person name="Cheshatsang Y."/>
            <person name="Chuda L."/>
            <person name="Citroen M."/>
            <person name="Collymore A."/>
            <person name="Cooke P."/>
            <person name="Costello M."/>
            <person name="D'Aco K."/>
            <person name="Daza R."/>
            <person name="De Haan G."/>
            <person name="DeGray S."/>
            <person name="DeMaso C."/>
            <person name="Dhargay N."/>
            <person name="Dooley K."/>
            <person name="Dooley E."/>
            <person name="Doricent M."/>
            <person name="Dorje P."/>
            <person name="Dorjee K."/>
            <person name="Dupes A."/>
            <person name="Elong R."/>
            <person name="Falk J."/>
            <person name="Farina A."/>
            <person name="Faro S."/>
            <person name="Ferguson D."/>
            <person name="Fisher S."/>
            <person name="Foley C.D."/>
            <person name="Franke A."/>
            <person name="Friedrich D."/>
            <person name="Gadbois L."/>
            <person name="Gearin G."/>
            <person name="Gearin C.R."/>
            <person name="Giannoukos G."/>
            <person name="Goode T."/>
            <person name="Graham J."/>
            <person name="Grandbois E."/>
            <person name="Grewal S."/>
            <person name="Gyaltsen K."/>
            <person name="Hafez N."/>
            <person name="Hagos B."/>
            <person name="Hall J."/>
            <person name="Henson C."/>
            <person name="Hollinger A."/>
            <person name="Honan T."/>
            <person name="Huard M.D."/>
            <person name="Hughes L."/>
            <person name="Hurhula B."/>
            <person name="Husby M.E."/>
            <person name="Kamat A."/>
            <person name="Kanga B."/>
            <person name="Kashin S."/>
            <person name="Khazanovich D."/>
            <person name="Kisner P."/>
            <person name="Lance K."/>
            <person name="Lara M."/>
            <person name="Lee W."/>
            <person name="Lennon N."/>
            <person name="Letendre F."/>
            <person name="LeVine R."/>
            <person name="Lipovsky A."/>
            <person name="Liu X."/>
            <person name="Liu J."/>
            <person name="Liu S."/>
            <person name="Lokyitsang T."/>
            <person name="Lokyitsang Y."/>
            <person name="Lubonja R."/>
            <person name="Lui A."/>
            <person name="MacDonald P."/>
            <person name="Magnisalis V."/>
            <person name="Maru K."/>
            <person name="Matthews C."/>
            <person name="McCusker W."/>
            <person name="McDonough S."/>
            <person name="Mehta T."/>
            <person name="Meldrim J."/>
            <person name="Meneus L."/>
            <person name="Mihai O."/>
            <person name="Mihalev A."/>
            <person name="Mihova T."/>
            <person name="Mittelman R."/>
            <person name="Mlenga V."/>
            <person name="Montmayeur A."/>
            <person name="Mulrain L."/>
            <person name="Navidi A."/>
            <person name="Naylor J."/>
            <person name="Negash T."/>
            <person name="Nguyen T."/>
            <person name="Nguyen N."/>
            <person name="Nicol R."/>
            <person name="Norbu C."/>
            <person name="Norbu N."/>
            <person name="Novod N."/>
            <person name="O'Neill B."/>
            <person name="Osman S."/>
            <person name="Markiewicz E."/>
            <person name="Oyono O.L."/>
            <person name="Patti C."/>
            <person name="Phunkhang P."/>
            <person name="Pierre F."/>
            <person name="Priest M."/>
            <person name="Raghuraman S."/>
            <person name="Rege F."/>
            <person name="Reyes R."/>
            <person name="Rise C."/>
            <person name="Rogov P."/>
            <person name="Ross K."/>
            <person name="Ryan E."/>
            <person name="Settipalli S."/>
            <person name="Shea T."/>
            <person name="Sherpa N."/>
            <person name="Shi L."/>
            <person name="Shih D."/>
            <person name="Sparrow T."/>
            <person name="Spaulding J."/>
            <person name="Stalker J."/>
            <person name="Stange-Thomann N."/>
            <person name="Stavropoulos S."/>
            <person name="Stone C."/>
            <person name="Strader C."/>
            <person name="Tesfaye S."/>
            <person name="Thomson T."/>
            <person name="Thoulutsang Y."/>
            <person name="Thoulutsang D."/>
            <person name="Topham K."/>
            <person name="Topping I."/>
            <person name="Tsamla T."/>
            <person name="Vassiliev H."/>
            <person name="Vo A."/>
            <person name="Wangchuk T."/>
            <person name="Wangdi T."/>
            <person name="Weiand M."/>
            <person name="Wilkinson J."/>
            <person name="Wilson A."/>
            <person name="Yadav S."/>
            <person name="Young G."/>
            <person name="Yu Q."/>
            <person name="Zembek L."/>
            <person name="Zhong D."/>
            <person name="Zimmer A."/>
            <person name="Zwirko Z."/>
            <person name="Jaffe D.B."/>
            <person name="Alvarez P."/>
            <person name="Brockman W."/>
            <person name="Butler J."/>
            <person name="Chin C."/>
            <person name="Gnerre S."/>
            <person name="Grabherr M."/>
            <person name="Kleber M."/>
            <person name="Mauceli E."/>
            <person name="MacCallum I."/>
        </authorList>
    </citation>
    <scope>NUCLEOTIDE SEQUENCE [LARGE SCALE GENOMIC DNA]</scope>
    <source>
        <strain evidence="19">Tucson 14030-0811.24</strain>
    </source>
</reference>
<dbReference type="GO" id="GO:0098552">
    <property type="term" value="C:side of membrane"/>
    <property type="evidence" value="ECO:0007669"/>
    <property type="project" value="UniProtKB-KW"/>
</dbReference>
<evidence type="ECO:0000256" key="3">
    <source>
        <dbReference type="ARBA" id="ARBA00012647"/>
    </source>
</evidence>
<dbReference type="PANTHER" id="PTHR11596">
    <property type="entry name" value="ALKALINE PHOSPHATASE"/>
    <property type="match status" value="1"/>
</dbReference>
<evidence type="ECO:0000256" key="14">
    <source>
        <dbReference type="PIRSR" id="PIRSR601952-2"/>
    </source>
</evidence>
<keyword evidence="8 14" id="KW-0862">Zinc</keyword>
<evidence type="ECO:0000256" key="6">
    <source>
        <dbReference type="ARBA" id="ARBA00022723"/>
    </source>
</evidence>
<feature type="binding site" evidence="14">
    <location>
        <position position="201"/>
    </location>
    <ligand>
        <name>Mg(2+)</name>
        <dbReference type="ChEBI" id="CHEBI:18420"/>
    </ligand>
</feature>
<dbReference type="PANTHER" id="PTHR11596:SF85">
    <property type="entry name" value="ALKALINE PHOSPHATASE-RELATED"/>
    <property type="match status" value="1"/>
</dbReference>
<feature type="binding site" evidence="14">
    <location>
        <position position="478"/>
    </location>
    <ligand>
        <name>Zn(2+)</name>
        <dbReference type="ChEBI" id="CHEBI:29105"/>
        <label>2</label>
    </ligand>
</feature>
<dbReference type="PhylomeDB" id="B4NBR5"/>
<comment type="cofactor">
    <cofactor evidence="14">
        <name>Zn(2+)</name>
        <dbReference type="ChEBI" id="CHEBI:29105"/>
    </cofactor>
    <text evidence="14">Binds 2 Zn(2+) ions.</text>
</comment>
<dbReference type="EC" id="3.1.3.1" evidence="3 16"/>
<feature type="binding site" evidence="14">
    <location>
        <position position="400"/>
    </location>
    <ligand>
        <name>Zn(2+)</name>
        <dbReference type="ChEBI" id="CHEBI:29105"/>
        <label>2</label>
    </ligand>
</feature>
<feature type="binding site" evidence="14">
    <location>
        <position position="362"/>
    </location>
    <ligand>
        <name>Zn(2+)</name>
        <dbReference type="ChEBI" id="CHEBI:29105"/>
        <label>2</label>
    </ligand>
</feature>
<dbReference type="InterPro" id="IPR001952">
    <property type="entry name" value="Alkaline_phosphatase"/>
</dbReference>
<dbReference type="Gene3D" id="3.40.720.10">
    <property type="entry name" value="Alkaline Phosphatase, subunit A"/>
    <property type="match status" value="1"/>
</dbReference>
<comment type="similarity">
    <text evidence="2 15">Belongs to the alkaline phosphatase family.</text>
</comment>
<dbReference type="OMA" id="GSADTEY"/>
<sequence>MFGWSNAYVAIVGLSLIVSVSLAAPECTRSEEYCQDRAMHPDLPEAPTATKSRAIEGENTNEYWREKATQHIKEKLSAELNKNKAKNIIFFLGDGMGVTTTSAARNLLGGEEKELSFERFPYTGMAKTYAVNKIVPDSACTATAYLCGVKAQEGTIGVIGSLDRSTCVDNEDTHVPSIAKWAIDAGKWSGLVTTTRVTHASPAGVYAHTSERDWENDQDVKNRCSDNEQNVHDIGYQLANNEVGSKLKVILGGGKRNFVDSGIESWGARVDGRNLIEEFKDANERNVYVDTVDQLLAVDVTQTDRLFGLFNTDHMKYRMENEEDTTEPSLEQMTRKAIEHLSQNENGYFLFIEGGRIDQAHHENWARMALNETTEFSSAIQAARDLTNEEDTLIVVSADHSHVFTYGGYGTRGQDVLDAAPSKAADGKPYMILNYANGPGYTLNFNSDAKERNDPTTVLTGSKHDRYPSGVPMGNDSHGGDDVPVFALGPWAHLFTGIYEQNTIPHIMAYAACLGEGHTMCSVESKQKK</sequence>
<dbReference type="CDD" id="cd16012">
    <property type="entry name" value="ALP"/>
    <property type="match status" value="1"/>
</dbReference>
<dbReference type="OrthoDB" id="5818554at2759"/>
<keyword evidence="10" id="KW-0472">Membrane</keyword>
<evidence type="ECO:0000256" key="12">
    <source>
        <dbReference type="ARBA" id="ARBA00023288"/>
    </source>
</evidence>
<dbReference type="GO" id="GO:0004035">
    <property type="term" value="F:alkaline phosphatase activity"/>
    <property type="evidence" value="ECO:0007669"/>
    <property type="project" value="UniProtKB-EC"/>
</dbReference>
<evidence type="ECO:0000256" key="10">
    <source>
        <dbReference type="ARBA" id="ARBA00023136"/>
    </source>
</evidence>
<keyword evidence="9 14" id="KW-0460">Magnesium</keyword>
<dbReference type="SMART" id="SM00098">
    <property type="entry name" value="alkPPc"/>
    <property type="match status" value="1"/>
</dbReference>
<feature type="binding site" evidence="14">
    <location>
        <position position="94"/>
    </location>
    <ligand>
        <name>Zn(2+)</name>
        <dbReference type="ChEBI" id="CHEBI:29105"/>
        <label>2</label>
    </ligand>
</feature>
<evidence type="ECO:0000256" key="9">
    <source>
        <dbReference type="ARBA" id="ARBA00022842"/>
    </source>
</evidence>
<dbReference type="InParanoid" id="B4NBR5"/>
<dbReference type="AlphaFoldDB" id="B4NBR5"/>
<dbReference type="InterPro" id="IPR017850">
    <property type="entry name" value="Alkaline_phosphatase_core_sf"/>
</dbReference>
<name>B4NBR5_DROWI</name>
<dbReference type="STRING" id="7260.B4NBR5"/>
<feature type="signal peptide" evidence="17">
    <location>
        <begin position="1"/>
        <end position="23"/>
    </location>
</feature>
<evidence type="ECO:0000256" key="11">
    <source>
        <dbReference type="ARBA" id="ARBA00023180"/>
    </source>
</evidence>
<dbReference type="Proteomes" id="UP000007798">
    <property type="component" value="Unassembled WGS sequence"/>
</dbReference>
<feature type="binding site" evidence="14">
    <location>
        <position position="94"/>
    </location>
    <ligand>
        <name>Mg(2+)</name>
        <dbReference type="ChEBI" id="CHEBI:18420"/>
    </ligand>
</feature>
<keyword evidence="7 16" id="KW-0378">Hydrolase</keyword>
<dbReference type="PROSITE" id="PS00123">
    <property type="entry name" value="ALKALINE_PHOSPHATASE"/>
    <property type="match status" value="1"/>
</dbReference>
<evidence type="ECO:0000256" key="7">
    <source>
        <dbReference type="ARBA" id="ARBA00022801"/>
    </source>
</evidence>
<proteinExistence type="inferred from homology"/>
<dbReference type="GO" id="GO:0046872">
    <property type="term" value="F:metal ion binding"/>
    <property type="evidence" value="ECO:0007669"/>
    <property type="project" value="UniProtKB-KW"/>
</dbReference>
<evidence type="ECO:0000256" key="8">
    <source>
        <dbReference type="ARBA" id="ARBA00022833"/>
    </source>
</evidence>
<keyword evidence="19" id="KW-1185">Reference proteome</keyword>
<keyword evidence="11" id="KW-0325">Glycoprotein</keyword>
<evidence type="ECO:0000256" key="17">
    <source>
        <dbReference type="SAM" id="SignalP"/>
    </source>
</evidence>
<feature type="active site" description="Phosphoserine intermediate" evidence="13">
    <location>
        <position position="138"/>
    </location>
</feature>
<protein>
    <recommendedName>
        <fullName evidence="3 16">Alkaline phosphatase</fullName>
        <ecNumber evidence="3 16">3.1.3.1</ecNumber>
    </recommendedName>
</protein>
<accession>B4NBR5</accession>
<keyword evidence="17" id="KW-0732">Signal</keyword>
<comment type="cofactor">
    <cofactor evidence="14">
        <name>Mg(2+)</name>
        <dbReference type="ChEBI" id="CHEBI:18420"/>
    </cofactor>
    <text evidence="14">Binds 1 Mg(2+) ion.</text>
</comment>
<comment type="catalytic activity">
    <reaction evidence="16">
        <text>a phosphate monoester + H2O = an alcohol + phosphate</text>
        <dbReference type="Rhea" id="RHEA:15017"/>
        <dbReference type="ChEBI" id="CHEBI:15377"/>
        <dbReference type="ChEBI" id="CHEBI:30879"/>
        <dbReference type="ChEBI" id="CHEBI:43474"/>
        <dbReference type="ChEBI" id="CHEBI:67140"/>
        <dbReference type="EC" id="3.1.3.1"/>
    </reaction>
</comment>
<evidence type="ECO:0000256" key="13">
    <source>
        <dbReference type="PIRSR" id="PIRSR601952-1"/>
    </source>
</evidence>
<dbReference type="KEGG" id="dwi:6648096"/>
<evidence type="ECO:0000256" key="15">
    <source>
        <dbReference type="RuleBase" id="RU003946"/>
    </source>
</evidence>
<keyword evidence="5" id="KW-0336">GPI-anchor</keyword>
<feature type="binding site" evidence="14">
    <location>
        <position position="358"/>
    </location>
    <ligand>
        <name>Zn(2+)</name>
        <dbReference type="ChEBI" id="CHEBI:29105"/>
        <label>2</label>
    </ligand>
</feature>
<evidence type="ECO:0000313" key="18">
    <source>
        <dbReference type="EMBL" id="EDW81229.1"/>
    </source>
</evidence>